<gene>
    <name evidence="3" type="ORF">ALEPTO_LOCUS8443</name>
</gene>
<keyword evidence="2" id="KW-0732">Signal</keyword>
<evidence type="ECO:0000256" key="2">
    <source>
        <dbReference type="SAM" id="SignalP"/>
    </source>
</evidence>
<dbReference type="Proteomes" id="UP000789508">
    <property type="component" value="Unassembled WGS sequence"/>
</dbReference>
<reference evidence="3" key="1">
    <citation type="submission" date="2021-06" db="EMBL/GenBank/DDBJ databases">
        <authorList>
            <person name="Kallberg Y."/>
            <person name="Tangrot J."/>
            <person name="Rosling A."/>
        </authorList>
    </citation>
    <scope>NUCLEOTIDE SEQUENCE</scope>
    <source>
        <strain evidence="3">FL130A</strain>
    </source>
</reference>
<evidence type="ECO:0000313" key="4">
    <source>
        <dbReference type="Proteomes" id="UP000789508"/>
    </source>
</evidence>
<accession>A0A9N9CNB3</accession>
<dbReference type="AlphaFoldDB" id="A0A9N9CNB3"/>
<comment type="caution">
    <text evidence="3">The sequence shown here is derived from an EMBL/GenBank/DDBJ whole genome shotgun (WGS) entry which is preliminary data.</text>
</comment>
<organism evidence="3 4">
    <name type="scientific">Ambispora leptoticha</name>
    <dbReference type="NCBI Taxonomy" id="144679"/>
    <lineage>
        <taxon>Eukaryota</taxon>
        <taxon>Fungi</taxon>
        <taxon>Fungi incertae sedis</taxon>
        <taxon>Mucoromycota</taxon>
        <taxon>Glomeromycotina</taxon>
        <taxon>Glomeromycetes</taxon>
        <taxon>Archaeosporales</taxon>
        <taxon>Ambisporaceae</taxon>
        <taxon>Ambispora</taxon>
    </lineage>
</organism>
<dbReference type="EMBL" id="CAJVPS010004797">
    <property type="protein sequence ID" value="CAG8608091.1"/>
    <property type="molecule type" value="Genomic_DNA"/>
</dbReference>
<feature type="chain" id="PRO_5040458365" evidence="2">
    <location>
        <begin position="26"/>
        <end position="87"/>
    </location>
</feature>
<keyword evidence="4" id="KW-1185">Reference proteome</keyword>
<feature type="compositionally biased region" description="Polar residues" evidence="1">
    <location>
        <begin position="58"/>
        <end position="87"/>
    </location>
</feature>
<name>A0A9N9CNB3_9GLOM</name>
<evidence type="ECO:0000256" key="1">
    <source>
        <dbReference type="SAM" id="MobiDB-lite"/>
    </source>
</evidence>
<feature type="compositionally biased region" description="Gly residues" evidence="1">
    <location>
        <begin position="35"/>
        <end position="48"/>
    </location>
</feature>
<feature type="signal peptide" evidence="2">
    <location>
        <begin position="1"/>
        <end position="25"/>
    </location>
</feature>
<proteinExistence type="predicted"/>
<evidence type="ECO:0000313" key="3">
    <source>
        <dbReference type="EMBL" id="CAG8608091.1"/>
    </source>
</evidence>
<sequence length="87" mass="8949">MASKKFIIYFALVVIASFLILGSNGAPIPLSNKGNGNGNGGSGNGNGNNNGDDKDSYSKTVKQATNNYGVPNSNPIKNQPTKPANGH</sequence>
<protein>
    <submittedName>
        <fullName evidence="3">8323_t:CDS:1</fullName>
    </submittedName>
</protein>
<feature type="region of interest" description="Disordered" evidence="1">
    <location>
        <begin position="29"/>
        <end position="87"/>
    </location>
</feature>